<evidence type="ECO:0000256" key="1">
    <source>
        <dbReference type="SAM" id="MobiDB-lite"/>
    </source>
</evidence>
<proteinExistence type="predicted"/>
<gene>
    <name evidence="2" type="ORF">B0I35DRAFT_441127</name>
</gene>
<accession>A0A8K0WML7</accession>
<feature type="region of interest" description="Disordered" evidence="1">
    <location>
        <begin position="1"/>
        <end position="22"/>
    </location>
</feature>
<comment type="caution">
    <text evidence="2">The sequence shown here is derived from an EMBL/GenBank/DDBJ whole genome shotgun (WGS) entry which is preliminary data.</text>
</comment>
<evidence type="ECO:0000313" key="3">
    <source>
        <dbReference type="Proteomes" id="UP000813444"/>
    </source>
</evidence>
<dbReference type="Proteomes" id="UP000813444">
    <property type="component" value="Unassembled WGS sequence"/>
</dbReference>
<name>A0A8K0WML7_9HYPO</name>
<evidence type="ECO:0000313" key="2">
    <source>
        <dbReference type="EMBL" id="KAH7308979.1"/>
    </source>
</evidence>
<dbReference type="EMBL" id="JAGPNK010000014">
    <property type="protein sequence ID" value="KAH7308979.1"/>
    <property type="molecule type" value="Genomic_DNA"/>
</dbReference>
<keyword evidence="3" id="KW-1185">Reference proteome</keyword>
<reference evidence="2" key="1">
    <citation type="journal article" date="2021" name="Nat. Commun.">
        <title>Genetic determinants of endophytism in the Arabidopsis root mycobiome.</title>
        <authorList>
            <person name="Mesny F."/>
            <person name="Miyauchi S."/>
            <person name="Thiergart T."/>
            <person name="Pickel B."/>
            <person name="Atanasova L."/>
            <person name="Karlsson M."/>
            <person name="Huettel B."/>
            <person name="Barry K.W."/>
            <person name="Haridas S."/>
            <person name="Chen C."/>
            <person name="Bauer D."/>
            <person name="Andreopoulos W."/>
            <person name="Pangilinan J."/>
            <person name="LaButti K."/>
            <person name="Riley R."/>
            <person name="Lipzen A."/>
            <person name="Clum A."/>
            <person name="Drula E."/>
            <person name="Henrissat B."/>
            <person name="Kohler A."/>
            <person name="Grigoriev I.V."/>
            <person name="Martin F.M."/>
            <person name="Hacquard S."/>
        </authorList>
    </citation>
    <scope>NUCLEOTIDE SEQUENCE</scope>
    <source>
        <strain evidence="2">MPI-CAGE-CH-0235</strain>
    </source>
</reference>
<feature type="region of interest" description="Disordered" evidence="1">
    <location>
        <begin position="245"/>
        <end position="269"/>
    </location>
</feature>
<dbReference type="OrthoDB" id="5343483at2759"/>
<sequence>MTMPNTASPRPEDGKAPVASCDALGRTDLDGLQPAWSKDPQRIEPCSINDILRKHSRERLYVKPLHWTSKQLHHLGCDFAVDPPPHDKKQNTDDVDKRLVRSMAEAVRQLAPWREQRTKAMAIDDALHDHGLHRTSFEIHLSFAQKPVCRLRTCGIFSIAGSTSAFMAYLDYNSVAHWRYSSVKMSSSKRGGWPVICLEHRKRDRIKPPHFSQDPYIAAVLIALAQERRRSMESSEHASCLARTSQPAEPVTPLPDLVGTEPEGSHCPKARQARVSVLATIEKCMYIYTADMPFAFLDRLDMPSRFSHAETVPLSYRCFPYRSVKKISRRIQRIIRSVETHDVISSASHTGDKSS</sequence>
<organism evidence="2 3">
    <name type="scientific">Stachybotrys elegans</name>
    <dbReference type="NCBI Taxonomy" id="80388"/>
    <lineage>
        <taxon>Eukaryota</taxon>
        <taxon>Fungi</taxon>
        <taxon>Dikarya</taxon>
        <taxon>Ascomycota</taxon>
        <taxon>Pezizomycotina</taxon>
        <taxon>Sordariomycetes</taxon>
        <taxon>Hypocreomycetidae</taxon>
        <taxon>Hypocreales</taxon>
        <taxon>Stachybotryaceae</taxon>
        <taxon>Stachybotrys</taxon>
    </lineage>
</organism>
<protein>
    <submittedName>
        <fullName evidence="2">Uncharacterized protein</fullName>
    </submittedName>
</protein>
<dbReference type="AlphaFoldDB" id="A0A8K0WML7"/>